<dbReference type="KEGG" id="cmd:B841_00540"/>
<dbReference type="Proteomes" id="UP000015388">
    <property type="component" value="Chromosome"/>
</dbReference>
<dbReference type="GO" id="GO:0045493">
    <property type="term" value="P:xylan catabolic process"/>
    <property type="evidence" value="ECO:0007669"/>
    <property type="project" value="UniProtKB-KW"/>
</dbReference>
<gene>
    <name evidence="10" type="ORF">B841_00540</name>
</gene>
<keyword evidence="7" id="KW-0624">Polysaccharide degradation</keyword>
<dbReference type="SUPFAM" id="SSF53474">
    <property type="entry name" value="alpha/beta-Hydrolases"/>
    <property type="match status" value="1"/>
</dbReference>
<keyword evidence="11" id="KW-1185">Reference proteome</keyword>
<keyword evidence="6" id="KW-0119">Carbohydrate metabolism</keyword>
<proteinExistence type="predicted"/>
<evidence type="ECO:0000256" key="3">
    <source>
        <dbReference type="ARBA" id="ARBA00022651"/>
    </source>
</evidence>
<reference evidence="10 11" key="1">
    <citation type="submission" date="2012-11" db="EMBL/GenBank/DDBJ databases">
        <title>The complete genome sequence of Corynebacterium maris Coryn-1 (=DSM 45190).</title>
        <authorList>
            <person name="Schaffert L."/>
            <person name="Albersmeier A."/>
            <person name="Kalinowski J."/>
            <person name="Ruckert C."/>
        </authorList>
    </citation>
    <scope>NUCLEOTIDE SEQUENCE [LARGE SCALE GENOMIC DNA]</scope>
    <source>
        <strain evidence="11">Coryn-1</strain>
    </source>
</reference>
<evidence type="ECO:0000256" key="2">
    <source>
        <dbReference type="ARBA" id="ARBA00022525"/>
    </source>
</evidence>
<dbReference type="InterPro" id="IPR003140">
    <property type="entry name" value="PLipase/COase/thioEstase"/>
</dbReference>
<dbReference type="EMBL" id="CP003924">
    <property type="protein sequence ID" value="AGS33591.1"/>
    <property type="molecule type" value="Genomic_DNA"/>
</dbReference>
<protein>
    <recommendedName>
        <fullName evidence="9">Phospholipase/carboxylesterase/thioesterase domain-containing protein</fullName>
    </recommendedName>
</protein>
<dbReference type="RefSeq" id="WP_020933526.1">
    <property type="nucleotide sequence ID" value="NC_021915.1"/>
</dbReference>
<dbReference type="InterPro" id="IPR043595">
    <property type="entry name" value="FaeB/C/D"/>
</dbReference>
<dbReference type="Pfam" id="PF02230">
    <property type="entry name" value="Abhydrolase_2"/>
    <property type="match status" value="1"/>
</dbReference>
<organism evidence="10 11">
    <name type="scientific">Corynebacterium maris DSM 45190</name>
    <dbReference type="NCBI Taxonomy" id="1224163"/>
    <lineage>
        <taxon>Bacteria</taxon>
        <taxon>Bacillati</taxon>
        <taxon>Actinomycetota</taxon>
        <taxon>Actinomycetes</taxon>
        <taxon>Mycobacteriales</taxon>
        <taxon>Corynebacteriaceae</taxon>
        <taxon>Corynebacterium</taxon>
    </lineage>
</organism>
<dbReference type="eggNOG" id="COG3509">
    <property type="taxonomic scope" value="Bacteria"/>
</dbReference>
<evidence type="ECO:0000256" key="7">
    <source>
        <dbReference type="ARBA" id="ARBA00023326"/>
    </source>
</evidence>
<feature type="domain" description="Phospholipase/carboxylesterase/thioesterase" evidence="9">
    <location>
        <begin position="155"/>
        <end position="232"/>
    </location>
</feature>
<dbReference type="PANTHER" id="PTHR38050">
    <property type="match status" value="1"/>
</dbReference>
<evidence type="ECO:0000256" key="4">
    <source>
        <dbReference type="ARBA" id="ARBA00022729"/>
    </source>
</evidence>
<dbReference type="STRING" id="1224163.B841_00540"/>
<accession>S5TF99</accession>
<keyword evidence="4 8" id="KW-0732">Signal</keyword>
<dbReference type="HOGENOM" id="CLU_027551_5_1_11"/>
<keyword evidence="5" id="KW-0378">Hydrolase</keyword>
<evidence type="ECO:0000256" key="1">
    <source>
        <dbReference type="ARBA" id="ARBA00004613"/>
    </source>
</evidence>
<dbReference type="InterPro" id="IPR029058">
    <property type="entry name" value="AB_hydrolase_fold"/>
</dbReference>
<comment type="subcellular location">
    <subcellularLocation>
        <location evidence="1">Secreted</location>
    </subcellularLocation>
</comment>
<dbReference type="AlphaFoldDB" id="S5TF99"/>
<dbReference type="PANTHER" id="PTHR38050:SF2">
    <property type="entry name" value="FERULOYL ESTERASE C-RELATED"/>
    <property type="match status" value="1"/>
</dbReference>
<dbReference type="GO" id="GO:0005576">
    <property type="term" value="C:extracellular region"/>
    <property type="evidence" value="ECO:0007669"/>
    <property type="project" value="UniProtKB-SubCell"/>
</dbReference>
<keyword evidence="2" id="KW-0964">Secreted</keyword>
<evidence type="ECO:0000256" key="6">
    <source>
        <dbReference type="ARBA" id="ARBA00023277"/>
    </source>
</evidence>
<dbReference type="OrthoDB" id="9767239at2"/>
<dbReference type="PATRIC" id="fig|1224163.3.peg.109"/>
<feature type="signal peptide" evidence="8">
    <location>
        <begin position="1"/>
        <end position="26"/>
    </location>
</feature>
<keyword evidence="3" id="KW-0858">Xylan degradation</keyword>
<evidence type="ECO:0000259" key="9">
    <source>
        <dbReference type="Pfam" id="PF02230"/>
    </source>
</evidence>
<evidence type="ECO:0000256" key="5">
    <source>
        <dbReference type="ARBA" id="ARBA00022801"/>
    </source>
</evidence>
<evidence type="ECO:0000313" key="10">
    <source>
        <dbReference type="EMBL" id="AGS33591.1"/>
    </source>
</evidence>
<evidence type="ECO:0000256" key="8">
    <source>
        <dbReference type="SAM" id="SignalP"/>
    </source>
</evidence>
<dbReference type="Gene3D" id="3.40.50.1820">
    <property type="entry name" value="alpha/beta hydrolase"/>
    <property type="match status" value="1"/>
</dbReference>
<name>S5TF99_9CORY</name>
<sequence length="307" mass="32169">MSALRTALATAAGLAALTIAAPAASAQVPQLSSSELVSAFESYIPPSSSLPSSFGEAEVLLSTEQHHIGDRSYRVALPDGFDPTRAYPVIMSFGGWGETAENHAAYAQLHNAVGDDAIVVYGQGVDNAWGGATYAQTSREDDVAYIHRVLDDLDERYSIDREQVFASGLSNGGGMAAGLACQNPGTVAGIVAVAGAYYNPTVTDCAKGQVPTLLIHADDDPVVAYEGGVRHDADYQSVDAVLHTFGERNGCDMTAVTEQDDAVMNSTVRTPADCDVPASVVEVHNGGHTWFQAPSATALAVEFFRSL</sequence>
<dbReference type="GO" id="GO:0030600">
    <property type="term" value="F:feruloyl esterase activity"/>
    <property type="evidence" value="ECO:0007669"/>
    <property type="project" value="InterPro"/>
</dbReference>
<feature type="chain" id="PRO_5004540318" description="Phospholipase/carboxylesterase/thioesterase domain-containing protein" evidence="8">
    <location>
        <begin position="27"/>
        <end position="307"/>
    </location>
</feature>
<evidence type="ECO:0000313" key="11">
    <source>
        <dbReference type="Proteomes" id="UP000015388"/>
    </source>
</evidence>